<dbReference type="Proteomes" id="UP000478052">
    <property type="component" value="Unassembled WGS sequence"/>
</dbReference>
<protein>
    <submittedName>
        <fullName evidence="2">Uncharacterized protein</fullName>
    </submittedName>
</protein>
<evidence type="ECO:0000256" key="1">
    <source>
        <dbReference type="SAM" id="MobiDB-lite"/>
    </source>
</evidence>
<accession>A0A6G0ZNX7</accession>
<feature type="region of interest" description="Disordered" evidence="1">
    <location>
        <begin position="187"/>
        <end position="228"/>
    </location>
</feature>
<proteinExistence type="predicted"/>
<comment type="caution">
    <text evidence="2">The sequence shown here is derived from an EMBL/GenBank/DDBJ whole genome shotgun (WGS) entry which is preliminary data.</text>
</comment>
<dbReference type="AlphaFoldDB" id="A0A6G0ZNX7"/>
<feature type="compositionally biased region" description="Low complexity" evidence="1">
    <location>
        <begin position="187"/>
        <end position="204"/>
    </location>
</feature>
<sequence>MDPPAGGGTGPGGCGGGGGGFLSNRRIKLTAVFPMIVGTRRTISKSDSSSLAKTGNSEKSVANAAATASPAVDRPPVLLTRNRMRRGSSLTDLKRSDSLAGSTGSFGDLMNLKRFYDDSSVGSAENLVARAVPLSTVFCRQHHGATSEESMTTAAEIAASVPYHHRSRIDLQQKQQQQLQQAQHQQQLQLQHNHQQMLQQQQQQTRRYASDLGGTRPICKQPPQYRTAEMTSQQRIERMSRIMKQQNHRPEQMMRFRHTMTLQEDIILARSYFYHLVIGKL</sequence>
<organism evidence="2 3">
    <name type="scientific">Aphis craccivora</name>
    <name type="common">Cowpea aphid</name>
    <dbReference type="NCBI Taxonomy" id="307492"/>
    <lineage>
        <taxon>Eukaryota</taxon>
        <taxon>Metazoa</taxon>
        <taxon>Ecdysozoa</taxon>
        <taxon>Arthropoda</taxon>
        <taxon>Hexapoda</taxon>
        <taxon>Insecta</taxon>
        <taxon>Pterygota</taxon>
        <taxon>Neoptera</taxon>
        <taxon>Paraneoptera</taxon>
        <taxon>Hemiptera</taxon>
        <taxon>Sternorrhyncha</taxon>
        <taxon>Aphidomorpha</taxon>
        <taxon>Aphidoidea</taxon>
        <taxon>Aphididae</taxon>
        <taxon>Aphidini</taxon>
        <taxon>Aphis</taxon>
        <taxon>Aphis</taxon>
    </lineage>
</organism>
<keyword evidence="3" id="KW-1185">Reference proteome</keyword>
<evidence type="ECO:0000313" key="3">
    <source>
        <dbReference type="Proteomes" id="UP000478052"/>
    </source>
</evidence>
<feature type="compositionally biased region" description="Polar residues" evidence="1">
    <location>
        <begin position="45"/>
        <end position="60"/>
    </location>
</feature>
<reference evidence="2 3" key="1">
    <citation type="submission" date="2019-08" db="EMBL/GenBank/DDBJ databases">
        <title>Whole genome of Aphis craccivora.</title>
        <authorList>
            <person name="Voronova N.V."/>
            <person name="Shulinski R.S."/>
            <person name="Bandarenka Y.V."/>
            <person name="Zhorov D.G."/>
            <person name="Warner D."/>
        </authorList>
    </citation>
    <scope>NUCLEOTIDE SEQUENCE [LARGE SCALE GENOMIC DNA]</scope>
    <source>
        <strain evidence="2">180601</strain>
        <tissue evidence="2">Whole Body</tissue>
    </source>
</reference>
<dbReference type="EMBL" id="VUJU01000089">
    <property type="protein sequence ID" value="KAF0773186.1"/>
    <property type="molecule type" value="Genomic_DNA"/>
</dbReference>
<name>A0A6G0ZNX7_APHCR</name>
<dbReference type="OrthoDB" id="6624823at2759"/>
<feature type="compositionally biased region" description="Low complexity" evidence="1">
    <location>
        <begin position="62"/>
        <end position="71"/>
    </location>
</feature>
<gene>
    <name evidence="2" type="ORF">FWK35_00002042</name>
</gene>
<evidence type="ECO:0000313" key="2">
    <source>
        <dbReference type="EMBL" id="KAF0773186.1"/>
    </source>
</evidence>
<feature type="region of interest" description="Disordered" evidence="1">
    <location>
        <begin position="44"/>
        <end position="75"/>
    </location>
</feature>